<proteinExistence type="predicted"/>
<dbReference type="PROSITE" id="PS50109">
    <property type="entry name" value="HIS_KIN"/>
    <property type="match status" value="1"/>
</dbReference>
<dbReference type="PANTHER" id="PTHR43065:SF42">
    <property type="entry name" value="TWO-COMPONENT SENSOR PPRA"/>
    <property type="match status" value="1"/>
</dbReference>
<keyword evidence="7" id="KW-1133">Transmembrane helix</keyword>
<keyword evidence="6 10" id="KW-0418">Kinase</keyword>
<dbReference type="RefSeq" id="WP_319842601.1">
    <property type="nucleotide sequence ID" value="NZ_JAXAFJ010000001.1"/>
</dbReference>
<keyword evidence="4" id="KW-0597">Phosphoprotein</keyword>
<dbReference type="InterPro" id="IPR003594">
    <property type="entry name" value="HATPase_dom"/>
</dbReference>
<dbReference type="PANTHER" id="PTHR43065">
    <property type="entry name" value="SENSOR HISTIDINE KINASE"/>
    <property type="match status" value="1"/>
</dbReference>
<evidence type="ECO:0000256" key="1">
    <source>
        <dbReference type="ARBA" id="ARBA00000085"/>
    </source>
</evidence>
<dbReference type="Pfam" id="PF02518">
    <property type="entry name" value="HATPase_c"/>
    <property type="match status" value="1"/>
</dbReference>
<dbReference type="InterPro" id="IPR003660">
    <property type="entry name" value="HAMP_dom"/>
</dbReference>
<dbReference type="PRINTS" id="PR00344">
    <property type="entry name" value="BCTRLSENSOR"/>
</dbReference>
<keyword evidence="7" id="KW-0472">Membrane</keyword>
<comment type="catalytic activity">
    <reaction evidence="1">
        <text>ATP + protein L-histidine = ADP + protein N-phospho-L-histidine.</text>
        <dbReference type="EC" id="2.7.13.3"/>
    </reaction>
</comment>
<dbReference type="GO" id="GO:0016301">
    <property type="term" value="F:kinase activity"/>
    <property type="evidence" value="ECO:0007669"/>
    <property type="project" value="UniProtKB-KW"/>
</dbReference>
<evidence type="ECO:0000259" key="8">
    <source>
        <dbReference type="PROSITE" id="PS50109"/>
    </source>
</evidence>
<dbReference type="InterPro" id="IPR004358">
    <property type="entry name" value="Sig_transdc_His_kin-like_C"/>
</dbReference>
<dbReference type="CDD" id="cd00075">
    <property type="entry name" value="HATPase"/>
    <property type="match status" value="1"/>
</dbReference>
<accession>A0ABU4RI17</accession>
<evidence type="ECO:0000256" key="2">
    <source>
        <dbReference type="ARBA" id="ARBA00004370"/>
    </source>
</evidence>
<feature type="domain" description="HAMP" evidence="9">
    <location>
        <begin position="190"/>
        <end position="245"/>
    </location>
</feature>
<feature type="transmembrane region" description="Helical" evidence="7">
    <location>
        <begin position="20"/>
        <end position="43"/>
    </location>
</feature>
<reference evidence="10 11" key="1">
    <citation type="submission" date="2023-11" db="EMBL/GenBank/DDBJ databases">
        <authorList>
            <person name="Bao R."/>
        </authorList>
    </citation>
    <scope>NUCLEOTIDE SEQUENCE [LARGE SCALE GENOMIC DNA]</scope>
    <source>
        <strain evidence="10 11">PJ23</strain>
    </source>
</reference>
<keyword evidence="11" id="KW-1185">Reference proteome</keyword>
<evidence type="ECO:0000256" key="3">
    <source>
        <dbReference type="ARBA" id="ARBA00012438"/>
    </source>
</evidence>
<dbReference type="Gene3D" id="3.30.565.10">
    <property type="entry name" value="Histidine kinase-like ATPase, C-terminal domain"/>
    <property type="match status" value="1"/>
</dbReference>
<evidence type="ECO:0000313" key="11">
    <source>
        <dbReference type="Proteomes" id="UP001274321"/>
    </source>
</evidence>
<dbReference type="SMART" id="SM00387">
    <property type="entry name" value="HATPase_c"/>
    <property type="match status" value="1"/>
</dbReference>
<dbReference type="InterPro" id="IPR036890">
    <property type="entry name" value="HATPase_C_sf"/>
</dbReference>
<feature type="domain" description="Histidine kinase" evidence="8">
    <location>
        <begin position="259"/>
        <end position="471"/>
    </location>
</feature>
<keyword evidence="7" id="KW-0812">Transmembrane</keyword>
<gene>
    <name evidence="10" type="ORF">SCD90_00210</name>
</gene>
<dbReference type="InterPro" id="IPR005467">
    <property type="entry name" value="His_kinase_dom"/>
</dbReference>
<organism evidence="10 11">
    <name type="scientific">Terrihabitans rhizophilus</name>
    <dbReference type="NCBI Taxonomy" id="3092662"/>
    <lineage>
        <taxon>Bacteria</taxon>
        <taxon>Pseudomonadati</taxon>
        <taxon>Pseudomonadota</taxon>
        <taxon>Alphaproteobacteria</taxon>
        <taxon>Hyphomicrobiales</taxon>
        <taxon>Terrihabitans</taxon>
    </lineage>
</organism>
<dbReference type="Proteomes" id="UP001274321">
    <property type="component" value="Unassembled WGS sequence"/>
</dbReference>
<dbReference type="Gene3D" id="1.10.287.130">
    <property type="match status" value="1"/>
</dbReference>
<evidence type="ECO:0000256" key="4">
    <source>
        <dbReference type="ARBA" id="ARBA00022553"/>
    </source>
</evidence>
<evidence type="ECO:0000259" key="9">
    <source>
        <dbReference type="PROSITE" id="PS50885"/>
    </source>
</evidence>
<evidence type="ECO:0000313" key="10">
    <source>
        <dbReference type="EMBL" id="MDX6804472.1"/>
    </source>
</evidence>
<evidence type="ECO:0000256" key="7">
    <source>
        <dbReference type="SAM" id="Phobius"/>
    </source>
</evidence>
<sequence>MEQHQSGPREVRHGLSGKLLTLTILFVMVAVVLVYVPSVANFYERWLNDRIGRAHSVALVLDAAPQGMVPEALARRLLQSVDARLIVLQTGEVRSLLASSDVPPQISRVIDLREPLGLEAFRGAFGVLFGSGAGTMRVLGTAPMGGQFVEVLIDEAPLRRAMFTFSRNVLLVSLLISAITGVLVYLSLDRLIVRPVRRLVDHMIAFRGDSGDAARIIVPTDRRDEIGLAERELAAMEIELHGQLQSRARLAALGLAVSKINHDLRNLLAAAQLASERLATSSDPSVRRLSDKLVSTLERAVEYCRSTLAYGAAREEPPERRPVDLKAVFGDVRDALGADEDAEVSWTESIEPGLEVDADPDQLFRVLLNLCRNARQALKRQGHGDAQRDQIRIVGRREGATVVIEVSDTGPGVPARARDHLFAAFQGSTTPGGTGLGLAIAAELVNAHGGSIRLVDGTLGATFRITIPDQPIDLAARARDRARA</sequence>
<feature type="transmembrane region" description="Helical" evidence="7">
    <location>
        <begin position="169"/>
        <end position="188"/>
    </location>
</feature>
<protein>
    <recommendedName>
        <fullName evidence="3">histidine kinase</fullName>
        <ecNumber evidence="3">2.7.13.3</ecNumber>
    </recommendedName>
</protein>
<dbReference type="PROSITE" id="PS50885">
    <property type="entry name" value="HAMP"/>
    <property type="match status" value="1"/>
</dbReference>
<evidence type="ECO:0000256" key="6">
    <source>
        <dbReference type="ARBA" id="ARBA00022777"/>
    </source>
</evidence>
<dbReference type="EC" id="2.7.13.3" evidence="3"/>
<name>A0ABU4RI17_9HYPH</name>
<dbReference type="EMBL" id="JAXAFJ010000001">
    <property type="protein sequence ID" value="MDX6804472.1"/>
    <property type="molecule type" value="Genomic_DNA"/>
</dbReference>
<keyword evidence="5" id="KW-0808">Transferase</keyword>
<evidence type="ECO:0000256" key="5">
    <source>
        <dbReference type="ARBA" id="ARBA00022679"/>
    </source>
</evidence>
<comment type="caution">
    <text evidence="10">The sequence shown here is derived from an EMBL/GenBank/DDBJ whole genome shotgun (WGS) entry which is preliminary data.</text>
</comment>
<comment type="subcellular location">
    <subcellularLocation>
        <location evidence="2">Membrane</location>
    </subcellularLocation>
</comment>
<dbReference type="SUPFAM" id="SSF55874">
    <property type="entry name" value="ATPase domain of HSP90 chaperone/DNA topoisomerase II/histidine kinase"/>
    <property type="match status" value="1"/>
</dbReference>